<evidence type="ECO:0000313" key="2">
    <source>
        <dbReference type="EnsemblMetazoa" id="MESCA004159-PA"/>
    </source>
</evidence>
<dbReference type="Proteomes" id="UP000015102">
    <property type="component" value="Unassembled WGS sequence"/>
</dbReference>
<dbReference type="SMART" id="SM00587">
    <property type="entry name" value="CHK"/>
    <property type="match status" value="1"/>
</dbReference>
<dbReference type="HOGENOM" id="CLU_651476_0_0_1"/>
<dbReference type="InterPro" id="IPR011009">
    <property type="entry name" value="Kinase-like_dom_sf"/>
</dbReference>
<dbReference type="Pfam" id="PF02958">
    <property type="entry name" value="EcKL"/>
    <property type="match status" value="1"/>
</dbReference>
<dbReference type="Gene3D" id="3.90.1200.10">
    <property type="match status" value="1"/>
</dbReference>
<dbReference type="Gene3D" id="1.20.5.170">
    <property type="match status" value="1"/>
</dbReference>
<dbReference type="SUPFAM" id="SSF56112">
    <property type="entry name" value="Protein kinase-like (PK-like)"/>
    <property type="match status" value="1"/>
</dbReference>
<dbReference type="EMBL" id="CAQQ02138159">
    <property type="status" value="NOT_ANNOTATED_CDS"/>
    <property type="molecule type" value="Genomic_DNA"/>
</dbReference>
<reference evidence="3" key="1">
    <citation type="submission" date="2013-02" db="EMBL/GenBank/DDBJ databases">
        <authorList>
            <person name="Hughes D."/>
        </authorList>
    </citation>
    <scope>NUCLEOTIDE SEQUENCE</scope>
    <source>
        <strain>Durham</strain>
        <strain evidence="3">NC isolate 2 -- Noor lab</strain>
    </source>
</reference>
<reference evidence="2" key="2">
    <citation type="submission" date="2015-06" db="UniProtKB">
        <authorList>
            <consortium name="EnsemblMetazoa"/>
        </authorList>
    </citation>
    <scope>IDENTIFICATION</scope>
</reference>
<sequence length="422" mass="48445">GSNKTINYLLKIGHGSNATGSEKVDALGHLKGRMFSENPGVDNIVLEDLKIRNFKNADRLKGLDMEHCQSVLKLLAEFHAASAVYFELNGPYPDIITIGIFREDLLPMFVEFNLGIQSILKPLMSTLKDYENGKYYADKLFRKDYETYYKEGHKHVSQINSGSFNVLNHGDIWSNNIMFSYNDQNELQDTCFVDFQMSKYGSPFYDLYYFLLSSVALDIKLEKFDYFIKFYHDNLIESLRLLEYPKTYPTLQNLHEMLLQNGFAAVMTTVGLMGTVLLDPTEQESMGNFFSDEEGAIAFRKMIYTNPKYIIVKQECTRKVGMALTPEEEALRSKLENMQDLISAPTQFKGRLSELLSQMRMQRNQYALTGANEYTIDKDSEDEMKSFLTMQQKAMEVLIETINKDLKALAIITKGMPELMRG</sequence>
<dbReference type="PANTHER" id="PTHR11012">
    <property type="entry name" value="PROTEIN KINASE-LIKE DOMAIN-CONTAINING"/>
    <property type="match status" value="1"/>
</dbReference>
<dbReference type="InterPro" id="IPR004119">
    <property type="entry name" value="EcKL"/>
</dbReference>
<name>T1GKX6_MEGSC</name>
<dbReference type="EMBL" id="CAQQ02138160">
    <property type="status" value="NOT_ANNOTATED_CDS"/>
    <property type="molecule type" value="Genomic_DNA"/>
</dbReference>
<dbReference type="Pfam" id="PF13874">
    <property type="entry name" value="Nup54"/>
    <property type="match status" value="1"/>
</dbReference>
<organism evidence="2 3">
    <name type="scientific">Megaselia scalaris</name>
    <name type="common">Humpbacked fly</name>
    <name type="synonym">Phora scalaris</name>
    <dbReference type="NCBI Taxonomy" id="36166"/>
    <lineage>
        <taxon>Eukaryota</taxon>
        <taxon>Metazoa</taxon>
        <taxon>Ecdysozoa</taxon>
        <taxon>Arthropoda</taxon>
        <taxon>Hexapoda</taxon>
        <taxon>Insecta</taxon>
        <taxon>Pterygota</taxon>
        <taxon>Neoptera</taxon>
        <taxon>Endopterygota</taxon>
        <taxon>Diptera</taxon>
        <taxon>Brachycera</taxon>
        <taxon>Muscomorpha</taxon>
        <taxon>Platypezoidea</taxon>
        <taxon>Phoridae</taxon>
        <taxon>Megaseliini</taxon>
        <taxon>Megaselia</taxon>
    </lineage>
</organism>
<dbReference type="InterPro" id="IPR015897">
    <property type="entry name" value="CHK_kinase-like"/>
</dbReference>
<keyword evidence="3" id="KW-1185">Reference proteome</keyword>
<dbReference type="PANTHER" id="PTHR11012:SF6">
    <property type="entry name" value="CHK DOMAIN OV1-RELATED"/>
    <property type="match status" value="1"/>
</dbReference>
<proteinExistence type="predicted"/>
<dbReference type="InterPro" id="IPR025712">
    <property type="entry name" value="Nup54_alpha-helical_dom"/>
</dbReference>
<dbReference type="EnsemblMetazoa" id="MESCA004159-RA">
    <property type="protein sequence ID" value="MESCA004159-PA"/>
    <property type="gene ID" value="MESCA004159"/>
</dbReference>
<dbReference type="AlphaFoldDB" id="T1GKX6"/>
<protein>
    <recommendedName>
        <fullName evidence="1">CHK kinase-like domain-containing protein</fullName>
    </recommendedName>
</protein>
<evidence type="ECO:0000259" key="1">
    <source>
        <dbReference type="SMART" id="SM00587"/>
    </source>
</evidence>
<dbReference type="InterPro" id="IPR040985">
    <property type="entry name" value="Nup54_C"/>
</dbReference>
<accession>T1GKX6</accession>
<dbReference type="Pfam" id="PF18437">
    <property type="entry name" value="Nup54_C"/>
    <property type="match status" value="1"/>
</dbReference>
<feature type="domain" description="CHK kinase-like" evidence="1">
    <location>
        <begin position="44"/>
        <end position="241"/>
    </location>
</feature>
<evidence type="ECO:0000313" key="3">
    <source>
        <dbReference type="Proteomes" id="UP000015102"/>
    </source>
</evidence>